<dbReference type="HOGENOM" id="CLU_064956_1_0_9"/>
<dbReference type="eggNOG" id="COG1011">
    <property type="taxonomic scope" value="Bacteria"/>
</dbReference>
<sequence>MPCKYLLLDLDGTLLPMDKEKFLRGYVQAVAAKMAPHLAPERFVKHLLAATRAMIENLDPKLTNAEVFRTDFFARSGLPEKETMAIFERFYREDFPKLASLTSTTPLARAVCTQALERGIELVVATNPIFPRMAIEERLRWAGVGDLPFRLVTVYENMHFCKPRPQYYQEILDLLGAGPADCLMAGNDPEEDLVAGDLGIRTFLVTDCLITRDGCDRRPDFSGRLSDLLTFITHRGKTASGQQ</sequence>
<dbReference type="SUPFAM" id="SSF56784">
    <property type="entry name" value="HAD-like"/>
    <property type="match status" value="1"/>
</dbReference>
<evidence type="ECO:0000256" key="1">
    <source>
        <dbReference type="ARBA" id="ARBA00022801"/>
    </source>
</evidence>
<dbReference type="STRING" id="477974.Daud_0172"/>
<dbReference type="AlphaFoldDB" id="B1I0U0"/>
<dbReference type="OrthoDB" id="9809962at2"/>
<dbReference type="InterPro" id="IPR051540">
    <property type="entry name" value="S-2-haloacid_dehalogenase"/>
</dbReference>
<protein>
    <submittedName>
        <fullName evidence="2">Haloacid dehalogenase domain protein hydrolase</fullName>
    </submittedName>
</protein>
<dbReference type="EMBL" id="CP000860">
    <property type="protein sequence ID" value="ACA58736.1"/>
    <property type="molecule type" value="Genomic_DNA"/>
</dbReference>
<evidence type="ECO:0000313" key="2">
    <source>
        <dbReference type="EMBL" id="ACA58736.1"/>
    </source>
</evidence>
<gene>
    <name evidence="2" type="ordered locus">Daud_0172</name>
</gene>
<proteinExistence type="predicted"/>
<dbReference type="InterPro" id="IPR036412">
    <property type="entry name" value="HAD-like_sf"/>
</dbReference>
<reference evidence="2" key="1">
    <citation type="submission" date="2007-10" db="EMBL/GenBank/DDBJ databases">
        <authorList>
            <consortium name="US DOE Joint Genome Institute (JGI-PGF)"/>
            <person name="Copeland A."/>
            <person name="Lucas S."/>
            <person name="Lapidus A."/>
            <person name="Barry K."/>
            <person name="Glavina del Rio T."/>
            <person name="Dalin E."/>
            <person name="Tice H."/>
            <person name="Bruce D."/>
            <person name="Pitluck S."/>
            <person name="Lowry S.R."/>
            <person name="Larimer F."/>
            <person name="Land M.L."/>
            <person name="Hauser L."/>
            <person name="Kyrpides N."/>
            <person name="Ivanova N.N."/>
            <person name="Richardson P."/>
        </authorList>
    </citation>
    <scope>NUCLEOTIDE SEQUENCE</scope>
    <source>
        <strain evidence="2">MP104C</strain>
    </source>
</reference>
<keyword evidence="1 2" id="KW-0378">Hydrolase</keyword>
<reference evidence="2" key="2">
    <citation type="journal article" date="2008" name="Science">
        <title>Environmental genomics reveals a single-species ecosystem deep within Earth.</title>
        <authorList>
            <person name="Chivian D."/>
            <person name="Brodie E.L."/>
            <person name="Alm E.J."/>
            <person name="Culley D.E."/>
            <person name="Dehal P.S."/>
            <person name="Desantis T.Z."/>
            <person name="Gihring T.M."/>
            <person name="Lapidus A."/>
            <person name="Lin L.H."/>
            <person name="Lowry S.R."/>
            <person name="Moser D.P."/>
            <person name="Richardson P.M."/>
            <person name="Southam G."/>
            <person name="Wanger G."/>
            <person name="Pratt L.M."/>
            <person name="Andersen G.L."/>
            <person name="Hazen T.C."/>
            <person name="Brockman F.J."/>
            <person name="Arkin A.P."/>
            <person name="Onstott T.C."/>
        </authorList>
    </citation>
    <scope>NUCLEOTIDE SEQUENCE [LARGE SCALE GENOMIC DNA]</scope>
    <source>
        <strain evidence="2">MP104C</strain>
    </source>
</reference>
<dbReference type="InterPro" id="IPR023214">
    <property type="entry name" value="HAD_sf"/>
</dbReference>
<name>B1I0U0_DESAP</name>
<evidence type="ECO:0000313" key="3">
    <source>
        <dbReference type="Proteomes" id="UP000008544"/>
    </source>
</evidence>
<dbReference type="PANTHER" id="PTHR43316">
    <property type="entry name" value="HYDROLASE, HALOACID DELAHOGENASE-RELATED"/>
    <property type="match status" value="1"/>
</dbReference>
<dbReference type="GO" id="GO:0016787">
    <property type="term" value="F:hydrolase activity"/>
    <property type="evidence" value="ECO:0007669"/>
    <property type="project" value="UniProtKB-KW"/>
</dbReference>
<dbReference type="KEGG" id="dau:Daud_0172"/>
<dbReference type="Proteomes" id="UP000008544">
    <property type="component" value="Chromosome"/>
</dbReference>
<accession>B1I0U0</accession>
<dbReference type="Gene3D" id="3.40.50.1000">
    <property type="entry name" value="HAD superfamily/HAD-like"/>
    <property type="match status" value="1"/>
</dbReference>
<dbReference type="PANTHER" id="PTHR43316:SF3">
    <property type="entry name" value="HALOACID DEHALOGENASE, TYPE II (AFU_ORTHOLOGUE AFUA_2G07750)-RELATED"/>
    <property type="match status" value="1"/>
</dbReference>
<dbReference type="Pfam" id="PF00702">
    <property type="entry name" value="Hydrolase"/>
    <property type="match status" value="1"/>
</dbReference>
<organism evidence="2 3">
    <name type="scientific">Desulforudis audaxviator (strain MP104C)</name>
    <dbReference type="NCBI Taxonomy" id="477974"/>
    <lineage>
        <taxon>Bacteria</taxon>
        <taxon>Bacillati</taxon>
        <taxon>Bacillota</taxon>
        <taxon>Clostridia</taxon>
        <taxon>Thermoanaerobacterales</taxon>
        <taxon>Candidatus Desulforudaceae</taxon>
        <taxon>Candidatus Desulforudis</taxon>
    </lineage>
</organism>
<dbReference type="RefSeq" id="WP_012301330.1">
    <property type="nucleotide sequence ID" value="NC_010424.1"/>
</dbReference>
<keyword evidence="3" id="KW-1185">Reference proteome</keyword>